<dbReference type="Proteomes" id="UP000009877">
    <property type="component" value="Unassembled WGS sequence"/>
</dbReference>
<keyword evidence="5 9" id="KW-0028">Amino-acid biosynthesis</keyword>
<evidence type="ECO:0000256" key="1">
    <source>
        <dbReference type="ARBA" id="ARBA00001933"/>
    </source>
</evidence>
<dbReference type="HAMAP" id="MF_01023">
    <property type="entry name" value="HisC_aminotrans_2"/>
    <property type="match status" value="1"/>
</dbReference>
<dbReference type="GO" id="GO:0000105">
    <property type="term" value="P:L-histidine biosynthetic process"/>
    <property type="evidence" value="ECO:0007669"/>
    <property type="project" value="UniProtKB-UniRule"/>
</dbReference>
<dbReference type="Pfam" id="PF00155">
    <property type="entry name" value="Aminotran_1_2"/>
    <property type="match status" value="1"/>
</dbReference>
<dbReference type="AlphaFoldDB" id="M2WE98"/>
<evidence type="ECO:0000256" key="3">
    <source>
        <dbReference type="ARBA" id="ARBA00011738"/>
    </source>
</evidence>
<dbReference type="InterPro" id="IPR015422">
    <property type="entry name" value="PyrdxlP-dep_Trfase_small"/>
</dbReference>
<feature type="region of interest" description="Disordered" evidence="10">
    <location>
        <begin position="1"/>
        <end position="33"/>
    </location>
</feature>
<dbReference type="InterPro" id="IPR001917">
    <property type="entry name" value="Aminotrans_II_pyridoxalP_BS"/>
</dbReference>
<dbReference type="RefSeq" id="WP_006214514.1">
    <property type="nucleotide sequence ID" value="NZ_ANHZ02000008.1"/>
</dbReference>
<sequence length="394" mass="43075">MTSQSATPSTEGATRAERLASLPLRHDLRGKSPYGAPQIDVPIALNTNENTHPVPQDVQDAIVAEVSRVVGTLNRYPDREFTQLRRELAEYLGHGLDQDNIWAANGSNEILQQLMQAFGGPGRRVLAFVPSYSMYPLLSAGTNTEFIPGVRAEDFTLSAESAAAQVREHRPSIVLLCSPNNPTGTALEDDVVDAVYRAGEESNTVVVVDEAYAEFSRFPERTALRLLEGRPRLVVSRTMSKAFALAGARIGYFAAAPEIADAVRLVRLPYHLSAVTQATALAALRHRTTLLADVADIRMQRDRIVDDLKRMELDPAESDSNFVFFGGGIDASALWQDLLDRGVLIRDVGIPGHLRVTAGTEEETTAFLDGVRAHLEDRSAAARDSETEQYPANR</sequence>
<feature type="compositionally biased region" description="Basic and acidic residues" evidence="10">
    <location>
        <begin position="14"/>
        <end position="30"/>
    </location>
</feature>
<keyword evidence="13" id="KW-1185">Reference proteome</keyword>
<dbReference type="CDD" id="cd00609">
    <property type="entry name" value="AAT_like"/>
    <property type="match status" value="1"/>
</dbReference>
<evidence type="ECO:0000256" key="9">
    <source>
        <dbReference type="HAMAP-Rule" id="MF_01023"/>
    </source>
</evidence>
<evidence type="ECO:0000256" key="10">
    <source>
        <dbReference type="SAM" id="MobiDB-lite"/>
    </source>
</evidence>
<dbReference type="PANTHER" id="PTHR42885:SF2">
    <property type="entry name" value="HISTIDINOL-PHOSPHATE AMINOTRANSFERASE"/>
    <property type="match status" value="1"/>
</dbReference>
<evidence type="ECO:0000256" key="4">
    <source>
        <dbReference type="ARBA" id="ARBA00022576"/>
    </source>
</evidence>
<organism evidence="12 13">
    <name type="scientific">Kocuria palustris PEL</name>
    <dbReference type="NCBI Taxonomy" id="1236550"/>
    <lineage>
        <taxon>Bacteria</taxon>
        <taxon>Bacillati</taxon>
        <taxon>Actinomycetota</taxon>
        <taxon>Actinomycetes</taxon>
        <taxon>Micrococcales</taxon>
        <taxon>Micrococcaceae</taxon>
        <taxon>Kocuria</taxon>
    </lineage>
</organism>
<evidence type="ECO:0000256" key="6">
    <source>
        <dbReference type="ARBA" id="ARBA00022679"/>
    </source>
</evidence>
<comment type="similarity">
    <text evidence="2 9">Belongs to the class-II pyridoxal-phosphate-dependent aminotransferase family. Histidinol-phosphate aminotransferase subfamily.</text>
</comment>
<name>M2WE98_9MICC</name>
<dbReference type="Gene3D" id="3.90.1150.10">
    <property type="entry name" value="Aspartate Aminotransferase, domain 1"/>
    <property type="match status" value="1"/>
</dbReference>
<dbReference type="PANTHER" id="PTHR42885">
    <property type="entry name" value="HISTIDINOL-PHOSPHATE AMINOTRANSFERASE-RELATED"/>
    <property type="match status" value="1"/>
</dbReference>
<dbReference type="EMBL" id="ANHZ02000008">
    <property type="protein sequence ID" value="EME36847.1"/>
    <property type="molecule type" value="Genomic_DNA"/>
</dbReference>
<reference evidence="12 13" key="1">
    <citation type="journal article" date="2014" name="Genome Announc.">
        <title>Draft Genome Sequence of Kocuria palustris PEL.</title>
        <authorList>
            <person name="Sharma G."/>
            <person name="Khatri I."/>
            <person name="Subramanian S."/>
        </authorList>
    </citation>
    <scope>NUCLEOTIDE SEQUENCE [LARGE SCALE GENOMIC DNA]</scope>
    <source>
        <strain evidence="12 13">PEL</strain>
    </source>
</reference>
<dbReference type="InterPro" id="IPR004839">
    <property type="entry name" value="Aminotransferase_I/II_large"/>
</dbReference>
<comment type="subunit">
    <text evidence="3 9">Homodimer.</text>
</comment>
<protein>
    <recommendedName>
        <fullName evidence="9">Histidinol-phosphate aminotransferase</fullName>
        <ecNumber evidence="9">2.6.1.9</ecNumber>
    </recommendedName>
    <alternativeName>
        <fullName evidence="9">Imidazole acetol-phosphate transaminase</fullName>
    </alternativeName>
</protein>
<comment type="caution">
    <text evidence="12">The sequence shown here is derived from an EMBL/GenBank/DDBJ whole genome shotgun (WGS) entry which is preliminary data.</text>
</comment>
<dbReference type="InterPro" id="IPR015424">
    <property type="entry name" value="PyrdxlP-dep_Trfase"/>
</dbReference>
<dbReference type="Gene3D" id="3.40.640.10">
    <property type="entry name" value="Type I PLP-dependent aspartate aminotransferase-like (Major domain)"/>
    <property type="match status" value="1"/>
</dbReference>
<dbReference type="NCBIfam" id="TIGR01141">
    <property type="entry name" value="hisC"/>
    <property type="match status" value="1"/>
</dbReference>
<dbReference type="EC" id="2.6.1.9" evidence="9"/>
<dbReference type="NCBIfam" id="NF002877">
    <property type="entry name" value="PRK03317.1"/>
    <property type="match status" value="1"/>
</dbReference>
<comment type="cofactor">
    <cofactor evidence="1 9">
        <name>pyridoxal 5'-phosphate</name>
        <dbReference type="ChEBI" id="CHEBI:597326"/>
    </cofactor>
</comment>
<gene>
    <name evidence="9" type="primary">hisC</name>
    <name evidence="12" type="ORF">C884_02454</name>
</gene>
<dbReference type="STRING" id="71999.KPaMU14_07965"/>
<evidence type="ECO:0000256" key="7">
    <source>
        <dbReference type="ARBA" id="ARBA00022898"/>
    </source>
</evidence>
<keyword evidence="7 9" id="KW-0663">Pyridoxal phosphate</keyword>
<dbReference type="InterPro" id="IPR005861">
    <property type="entry name" value="HisP_aminotrans"/>
</dbReference>
<feature type="compositionally biased region" description="Polar residues" evidence="10">
    <location>
        <begin position="1"/>
        <end position="12"/>
    </location>
</feature>
<comment type="pathway">
    <text evidence="9">Amino-acid biosynthesis; L-histidine biosynthesis; L-histidine from 5-phospho-alpha-D-ribose 1-diphosphate: step 7/9.</text>
</comment>
<evidence type="ECO:0000259" key="11">
    <source>
        <dbReference type="Pfam" id="PF00155"/>
    </source>
</evidence>
<keyword evidence="4 9" id="KW-0032">Aminotransferase</keyword>
<dbReference type="SUPFAM" id="SSF53383">
    <property type="entry name" value="PLP-dependent transferases"/>
    <property type="match status" value="1"/>
</dbReference>
<evidence type="ECO:0000256" key="8">
    <source>
        <dbReference type="ARBA" id="ARBA00023102"/>
    </source>
</evidence>
<evidence type="ECO:0000256" key="2">
    <source>
        <dbReference type="ARBA" id="ARBA00007970"/>
    </source>
</evidence>
<comment type="catalytic activity">
    <reaction evidence="9">
        <text>L-histidinol phosphate + 2-oxoglutarate = 3-(imidazol-4-yl)-2-oxopropyl phosphate + L-glutamate</text>
        <dbReference type="Rhea" id="RHEA:23744"/>
        <dbReference type="ChEBI" id="CHEBI:16810"/>
        <dbReference type="ChEBI" id="CHEBI:29985"/>
        <dbReference type="ChEBI" id="CHEBI:57766"/>
        <dbReference type="ChEBI" id="CHEBI:57980"/>
        <dbReference type="EC" id="2.6.1.9"/>
    </reaction>
</comment>
<evidence type="ECO:0000256" key="5">
    <source>
        <dbReference type="ARBA" id="ARBA00022605"/>
    </source>
</evidence>
<keyword evidence="6 9" id="KW-0808">Transferase</keyword>
<dbReference type="UniPathway" id="UPA00031">
    <property type="reaction ID" value="UER00012"/>
</dbReference>
<feature type="modified residue" description="N6-(pyridoxal phosphate)lysine" evidence="9">
    <location>
        <position position="241"/>
    </location>
</feature>
<feature type="domain" description="Aminotransferase class I/classII large" evidence="11">
    <location>
        <begin position="43"/>
        <end position="369"/>
    </location>
</feature>
<dbReference type="PROSITE" id="PS00599">
    <property type="entry name" value="AA_TRANSFER_CLASS_2"/>
    <property type="match status" value="1"/>
</dbReference>
<proteinExistence type="inferred from homology"/>
<dbReference type="GO" id="GO:0004400">
    <property type="term" value="F:histidinol-phosphate transaminase activity"/>
    <property type="evidence" value="ECO:0007669"/>
    <property type="project" value="UniProtKB-UniRule"/>
</dbReference>
<dbReference type="GO" id="GO:0030170">
    <property type="term" value="F:pyridoxal phosphate binding"/>
    <property type="evidence" value="ECO:0007669"/>
    <property type="project" value="InterPro"/>
</dbReference>
<evidence type="ECO:0000313" key="13">
    <source>
        <dbReference type="Proteomes" id="UP000009877"/>
    </source>
</evidence>
<dbReference type="InterPro" id="IPR015421">
    <property type="entry name" value="PyrdxlP-dep_Trfase_major"/>
</dbReference>
<evidence type="ECO:0000313" key="12">
    <source>
        <dbReference type="EMBL" id="EME36847.1"/>
    </source>
</evidence>
<keyword evidence="8 9" id="KW-0368">Histidine biosynthesis</keyword>
<accession>M2WE98</accession>